<evidence type="ECO:0000256" key="1">
    <source>
        <dbReference type="ARBA" id="ARBA00022475"/>
    </source>
</evidence>
<dbReference type="GO" id="GO:0071555">
    <property type="term" value="P:cell wall organization"/>
    <property type="evidence" value="ECO:0007669"/>
    <property type="project" value="UniProtKB-KW"/>
</dbReference>
<evidence type="ECO:0000256" key="6">
    <source>
        <dbReference type="ARBA" id="ARBA00023316"/>
    </source>
</evidence>
<feature type="site" description="Important for catalytic activity" evidence="7">
    <location>
        <position position="204"/>
    </location>
</feature>
<evidence type="ECO:0000256" key="2">
    <source>
        <dbReference type="ARBA" id="ARBA00022692"/>
    </source>
</evidence>
<evidence type="ECO:0000256" key="3">
    <source>
        <dbReference type="ARBA" id="ARBA00022989"/>
    </source>
</evidence>
<gene>
    <name evidence="7" type="primary">mltG</name>
    <name evidence="8" type="ordered locus">RBE_0810</name>
</gene>
<dbReference type="GO" id="GO:0008932">
    <property type="term" value="F:lytic endotransglycosylase activity"/>
    <property type="evidence" value="ECO:0007669"/>
    <property type="project" value="UniProtKB-UniRule"/>
</dbReference>
<sequence length="339" mass="38312">MLKNILKIKFFLATLSLIIFITILNFGVFYIFVPGNLAQTKTIIIEPKLSINQIVTKLYSNKVIKYPEVFKIIAKIYSIKNPLKSGEYIFTHNISPLQTLRVLASGKSVIHKIIVPEGTVVQEVVKKINEETRLVGEIKGIIPEGFLMPSTYFFSYGDQKERIINQMRNLMSNNLDKVMINLSPDSPLKTRLDILTLASIVEKEAGSDAEKPIIAAVFLNRLKKNMKLQADPTTIYALTEGKFKLARALTKKDLLQELPYNTYYIKGLPPGPISCPSLKSLEAVVKPAKTDALFFVVDGKGGHNFSNDLNDHNRFVEMYRKSMIKVPVIDPEKTKENYE</sequence>
<dbReference type="OrthoDB" id="9814591at2"/>
<evidence type="ECO:0000256" key="4">
    <source>
        <dbReference type="ARBA" id="ARBA00023136"/>
    </source>
</evidence>
<dbReference type="RefSeq" id="WP_011477478.1">
    <property type="nucleotide sequence ID" value="NC_007940.1"/>
</dbReference>
<dbReference type="Pfam" id="PF02618">
    <property type="entry name" value="YceG"/>
    <property type="match status" value="1"/>
</dbReference>
<protein>
    <recommendedName>
        <fullName evidence="7">Endolytic murein transglycosylase</fullName>
        <ecNumber evidence="7">4.2.2.29</ecNumber>
    </recommendedName>
    <alternativeName>
        <fullName evidence="7">Peptidoglycan lytic transglycosylase</fullName>
    </alternativeName>
    <alternativeName>
        <fullName evidence="7">Peptidoglycan polymerization terminase</fullName>
    </alternativeName>
</protein>
<proteinExistence type="inferred from homology"/>
<comment type="subcellular location">
    <subcellularLocation>
        <location evidence="7">Cell inner membrane</location>
        <topology evidence="7">Single-pass membrane protein</topology>
    </subcellularLocation>
</comment>
<comment type="similarity">
    <text evidence="7">Belongs to the transglycosylase MltG family.</text>
</comment>
<name>Q1RIC3_RICBR</name>
<evidence type="ECO:0000256" key="7">
    <source>
        <dbReference type="HAMAP-Rule" id="MF_02065"/>
    </source>
</evidence>
<keyword evidence="7" id="KW-0997">Cell inner membrane</keyword>
<dbReference type="Gene3D" id="3.30.1490.480">
    <property type="entry name" value="Endolytic murein transglycosylase"/>
    <property type="match status" value="1"/>
</dbReference>
<dbReference type="NCBIfam" id="TIGR00247">
    <property type="entry name" value="endolytic transglycosylase MltG"/>
    <property type="match status" value="1"/>
</dbReference>
<feature type="transmembrane region" description="Helical" evidence="7">
    <location>
        <begin position="12"/>
        <end position="33"/>
    </location>
</feature>
<dbReference type="PANTHER" id="PTHR30518:SF2">
    <property type="entry name" value="ENDOLYTIC MUREIN TRANSGLYCOSYLASE"/>
    <property type="match status" value="1"/>
</dbReference>
<evidence type="ECO:0000313" key="9">
    <source>
        <dbReference type="Proteomes" id="UP000001951"/>
    </source>
</evidence>
<keyword evidence="3 7" id="KW-1133">Transmembrane helix</keyword>
<dbReference type="Proteomes" id="UP000001951">
    <property type="component" value="Chromosome"/>
</dbReference>
<dbReference type="PANTHER" id="PTHR30518">
    <property type="entry name" value="ENDOLYTIC MUREIN TRANSGLYCOSYLASE"/>
    <property type="match status" value="1"/>
</dbReference>
<comment type="catalytic activity">
    <reaction evidence="7">
        <text>a peptidoglycan chain = a peptidoglycan chain with N-acetyl-1,6-anhydromuramyl-[peptide] at the reducing end + a peptidoglycan chain with N-acetylglucosamine at the non-reducing end.</text>
        <dbReference type="EC" id="4.2.2.29"/>
    </reaction>
</comment>
<evidence type="ECO:0000256" key="5">
    <source>
        <dbReference type="ARBA" id="ARBA00023239"/>
    </source>
</evidence>
<accession>Q1RIC3</accession>
<keyword evidence="5 7" id="KW-0456">Lyase</keyword>
<comment type="function">
    <text evidence="7">Functions as a peptidoglycan terminase that cleaves nascent peptidoglycan strands endolytically to terminate their elongation.</text>
</comment>
<dbReference type="HOGENOM" id="CLU_025574_0_0_5"/>
<dbReference type="Gene3D" id="3.30.160.60">
    <property type="entry name" value="Classic Zinc Finger"/>
    <property type="match status" value="1"/>
</dbReference>
<reference evidence="8 9" key="1">
    <citation type="journal article" date="2006" name="PLoS Genet.">
        <title>Genome sequence of Rickettsia bellii illuminates the role of amoebae in gene exchanges between intracellular pathogens.</title>
        <authorList>
            <person name="Ogata H."/>
            <person name="La Scola B."/>
            <person name="Audic S."/>
            <person name="Renesto P."/>
            <person name="Blanc G."/>
            <person name="Robert C."/>
            <person name="Fournier P.-E."/>
            <person name="Claverie J.-M."/>
            <person name="Raoult D."/>
        </authorList>
    </citation>
    <scope>NUCLEOTIDE SEQUENCE [LARGE SCALE GENOMIC DNA]</scope>
    <source>
        <strain evidence="8 9">RML369-C</strain>
    </source>
</reference>
<dbReference type="KEGG" id="rbe:RBE_0810"/>
<keyword evidence="1 7" id="KW-1003">Cell membrane</keyword>
<dbReference type="EC" id="4.2.2.29" evidence="7"/>
<keyword evidence="4 7" id="KW-0472">Membrane</keyword>
<dbReference type="AlphaFoldDB" id="Q1RIC3"/>
<keyword evidence="6 7" id="KW-0961">Cell wall biogenesis/degradation</keyword>
<dbReference type="GO" id="GO:0005886">
    <property type="term" value="C:plasma membrane"/>
    <property type="evidence" value="ECO:0007669"/>
    <property type="project" value="UniProtKB-SubCell"/>
</dbReference>
<organism evidence="8 9">
    <name type="scientific">Rickettsia bellii (strain RML369-C)</name>
    <dbReference type="NCBI Taxonomy" id="336407"/>
    <lineage>
        <taxon>Bacteria</taxon>
        <taxon>Pseudomonadati</taxon>
        <taxon>Pseudomonadota</taxon>
        <taxon>Alphaproteobacteria</taxon>
        <taxon>Rickettsiales</taxon>
        <taxon>Rickettsiaceae</taxon>
        <taxon>Rickettsieae</taxon>
        <taxon>Rickettsia</taxon>
        <taxon>belli group</taxon>
    </lineage>
</organism>
<dbReference type="InterPro" id="IPR003770">
    <property type="entry name" value="MLTG-like"/>
</dbReference>
<evidence type="ECO:0000313" key="8">
    <source>
        <dbReference type="EMBL" id="ABE04891.1"/>
    </source>
</evidence>
<keyword evidence="2 7" id="KW-0812">Transmembrane</keyword>
<dbReference type="EMBL" id="CP000087">
    <property type="protein sequence ID" value="ABE04891.1"/>
    <property type="molecule type" value="Genomic_DNA"/>
</dbReference>
<dbReference type="eggNOG" id="COG1559">
    <property type="taxonomic scope" value="Bacteria"/>
</dbReference>
<dbReference type="HAMAP" id="MF_02065">
    <property type="entry name" value="MltG"/>
    <property type="match status" value="1"/>
</dbReference>
<dbReference type="CDD" id="cd08010">
    <property type="entry name" value="MltG_like"/>
    <property type="match status" value="1"/>
</dbReference>
<dbReference type="GO" id="GO:0009252">
    <property type="term" value="P:peptidoglycan biosynthetic process"/>
    <property type="evidence" value="ECO:0007669"/>
    <property type="project" value="UniProtKB-UniRule"/>
</dbReference>